<dbReference type="EMBL" id="KV442032">
    <property type="protein sequence ID" value="OAQ30980.1"/>
    <property type="molecule type" value="Genomic_DNA"/>
</dbReference>
<sequence length="184" mass="20962">MGESTKSTKKNNKKHATISDADLLYDPDEDDRDENWLIKKIAANRPPGCRPEDIWTDAILSCPMCLTQLCFDCQQHEVYTHQFRAMFVENCRVVENERLRFPNVPKKANNSNKFKKTSKAGSSLSTSFQDSKAAESETQVFKPSEDDDQDAVYNPVVCEICNTKVALMDQDEVFHFFNIIPTAV</sequence>
<evidence type="ECO:0008006" key="4">
    <source>
        <dbReference type="Google" id="ProtNLM"/>
    </source>
</evidence>
<dbReference type="AlphaFoldDB" id="A0A197K0H4"/>
<organism evidence="2 3">
    <name type="scientific">Linnemannia elongata AG-77</name>
    <dbReference type="NCBI Taxonomy" id="1314771"/>
    <lineage>
        <taxon>Eukaryota</taxon>
        <taxon>Fungi</taxon>
        <taxon>Fungi incertae sedis</taxon>
        <taxon>Mucoromycota</taxon>
        <taxon>Mortierellomycotina</taxon>
        <taxon>Mortierellomycetes</taxon>
        <taxon>Mortierellales</taxon>
        <taxon>Mortierellaceae</taxon>
        <taxon>Linnemannia</taxon>
    </lineage>
</organism>
<evidence type="ECO:0000313" key="3">
    <source>
        <dbReference type="Proteomes" id="UP000078512"/>
    </source>
</evidence>
<reference evidence="2 3" key="1">
    <citation type="submission" date="2016-05" db="EMBL/GenBank/DDBJ databases">
        <title>Genome sequencing reveals origins of a unique bacterial endosymbiosis in the earliest lineages of terrestrial Fungi.</title>
        <authorList>
            <consortium name="DOE Joint Genome Institute"/>
            <person name="Uehling J."/>
            <person name="Gryganskyi A."/>
            <person name="Hameed K."/>
            <person name="Tschaplinski T."/>
            <person name="Misztal P."/>
            <person name="Wu S."/>
            <person name="Desiro A."/>
            <person name="Vande Pol N."/>
            <person name="Du Z.-Y."/>
            <person name="Zienkiewicz A."/>
            <person name="Zienkiewicz K."/>
            <person name="Morin E."/>
            <person name="Tisserant E."/>
            <person name="Splivallo R."/>
            <person name="Hainaut M."/>
            <person name="Henrissat B."/>
            <person name="Ohm R."/>
            <person name="Kuo A."/>
            <person name="Yan J."/>
            <person name="Lipzen A."/>
            <person name="Nolan M."/>
            <person name="Labutti K."/>
            <person name="Barry K."/>
            <person name="Goldstein A."/>
            <person name="Labbe J."/>
            <person name="Schadt C."/>
            <person name="Tuskan G."/>
            <person name="Grigoriev I."/>
            <person name="Martin F."/>
            <person name="Vilgalys R."/>
            <person name="Bonito G."/>
        </authorList>
    </citation>
    <scope>NUCLEOTIDE SEQUENCE [LARGE SCALE GENOMIC DNA]</scope>
    <source>
        <strain evidence="2 3">AG-77</strain>
    </source>
</reference>
<gene>
    <name evidence="2" type="ORF">K457DRAFT_72685</name>
</gene>
<dbReference type="InterPro" id="IPR019370">
    <property type="entry name" value="E2F-assoc_phosphoprotein"/>
</dbReference>
<dbReference type="PANTHER" id="PTHR15967">
    <property type="entry name" value="E2F-ASSOCIATED PHOSPHOPROTEIN"/>
    <property type="match status" value="1"/>
</dbReference>
<accession>A0A197K0H4</accession>
<dbReference type="OrthoDB" id="122464at2759"/>
<evidence type="ECO:0000256" key="1">
    <source>
        <dbReference type="SAM" id="MobiDB-lite"/>
    </source>
</evidence>
<feature type="compositionally biased region" description="Polar residues" evidence="1">
    <location>
        <begin position="119"/>
        <end position="141"/>
    </location>
</feature>
<dbReference type="PANTHER" id="PTHR15967:SF0">
    <property type="entry name" value="E2F-ASSOCIATED PHOSPHOPROTEIN"/>
    <property type="match status" value="1"/>
</dbReference>
<proteinExistence type="predicted"/>
<dbReference type="Pfam" id="PF10238">
    <property type="entry name" value="Eapp_C"/>
    <property type="match status" value="1"/>
</dbReference>
<dbReference type="Proteomes" id="UP000078512">
    <property type="component" value="Unassembled WGS sequence"/>
</dbReference>
<feature type="region of interest" description="Disordered" evidence="1">
    <location>
        <begin position="110"/>
        <end position="147"/>
    </location>
</feature>
<evidence type="ECO:0000313" key="2">
    <source>
        <dbReference type="EMBL" id="OAQ30980.1"/>
    </source>
</evidence>
<dbReference type="GO" id="GO:0005634">
    <property type="term" value="C:nucleus"/>
    <property type="evidence" value="ECO:0007669"/>
    <property type="project" value="TreeGrafter"/>
</dbReference>
<name>A0A197K0H4_9FUNG</name>
<protein>
    <recommendedName>
        <fullName evidence="4">E2F-associated phosphoprotein</fullName>
    </recommendedName>
</protein>
<keyword evidence="3" id="KW-1185">Reference proteome</keyword>
<dbReference type="STRING" id="1314771.A0A197K0H4"/>